<name>A0ABR3MZK6_9TELE</name>
<gene>
    <name evidence="1" type="ORF">QQF64_032353</name>
</gene>
<dbReference type="Proteomes" id="UP001558613">
    <property type="component" value="Unassembled WGS sequence"/>
</dbReference>
<accession>A0ABR3MZK6</accession>
<evidence type="ECO:0000313" key="2">
    <source>
        <dbReference type="Proteomes" id="UP001558613"/>
    </source>
</evidence>
<dbReference type="EMBL" id="JAYMGO010000008">
    <property type="protein sequence ID" value="KAL1270064.1"/>
    <property type="molecule type" value="Genomic_DNA"/>
</dbReference>
<sequence>MMYGSGREYTPYRAIPSVVVSLKYDKRAALPVSFTSGCYGHPHMLRRKERDTKQKPTSQDWSFPCLERCTSSGVISSQAQLLHKGKKLIGREHRCIEVSIPQGV</sequence>
<proteinExistence type="predicted"/>
<comment type="caution">
    <text evidence="1">The sequence shown here is derived from an EMBL/GenBank/DDBJ whole genome shotgun (WGS) entry which is preliminary data.</text>
</comment>
<evidence type="ECO:0000313" key="1">
    <source>
        <dbReference type="EMBL" id="KAL1270064.1"/>
    </source>
</evidence>
<organism evidence="1 2">
    <name type="scientific">Cirrhinus molitorella</name>
    <name type="common">mud carp</name>
    <dbReference type="NCBI Taxonomy" id="172907"/>
    <lineage>
        <taxon>Eukaryota</taxon>
        <taxon>Metazoa</taxon>
        <taxon>Chordata</taxon>
        <taxon>Craniata</taxon>
        <taxon>Vertebrata</taxon>
        <taxon>Euteleostomi</taxon>
        <taxon>Actinopterygii</taxon>
        <taxon>Neopterygii</taxon>
        <taxon>Teleostei</taxon>
        <taxon>Ostariophysi</taxon>
        <taxon>Cypriniformes</taxon>
        <taxon>Cyprinidae</taxon>
        <taxon>Labeoninae</taxon>
        <taxon>Labeonini</taxon>
        <taxon>Cirrhinus</taxon>
    </lineage>
</organism>
<keyword evidence="2" id="KW-1185">Reference proteome</keyword>
<reference evidence="1 2" key="1">
    <citation type="submission" date="2023-09" db="EMBL/GenBank/DDBJ databases">
        <authorList>
            <person name="Wang M."/>
        </authorList>
    </citation>
    <scope>NUCLEOTIDE SEQUENCE [LARGE SCALE GENOMIC DNA]</scope>
    <source>
        <strain evidence="1">GT-2023</strain>
        <tissue evidence="1">Liver</tissue>
    </source>
</reference>
<protein>
    <submittedName>
        <fullName evidence="1">Uncharacterized protein</fullName>
    </submittedName>
</protein>